<evidence type="ECO:0000313" key="6">
    <source>
        <dbReference type="EMBL" id="EMF11458.1"/>
    </source>
</evidence>
<dbReference type="GO" id="GO:0030437">
    <property type="term" value="P:ascospore formation"/>
    <property type="evidence" value="ECO:0007669"/>
    <property type="project" value="EnsemblFungi"/>
</dbReference>
<dbReference type="GO" id="GO:0042764">
    <property type="term" value="C:ascospore-type prospore"/>
    <property type="evidence" value="ECO:0007669"/>
    <property type="project" value="EnsemblFungi"/>
</dbReference>
<dbReference type="HOGENOM" id="CLU_081974_4_5_1"/>
<dbReference type="InterPro" id="IPR036428">
    <property type="entry name" value="PCD_sf"/>
</dbReference>
<dbReference type="SUPFAM" id="SSF55248">
    <property type="entry name" value="PCD-like"/>
    <property type="match status" value="1"/>
</dbReference>
<dbReference type="GeneID" id="27902636"/>
<feature type="non-terminal residue" evidence="6">
    <location>
        <position position="1"/>
    </location>
</feature>
<dbReference type="RefSeq" id="XP_016759579.1">
    <property type="nucleotide sequence ID" value="XM_016905499.1"/>
</dbReference>
<dbReference type="Gene3D" id="3.30.1360.20">
    <property type="entry name" value="Transcriptional coactivator/pterin dehydratase"/>
    <property type="match status" value="1"/>
</dbReference>
<accession>M3D1S7</accession>
<gene>
    <name evidence="6" type="ORF">SEPMUDRAFT_14934</name>
</gene>
<dbReference type="GO" id="GO:0008124">
    <property type="term" value="F:4-alpha-hydroxytetrahydrobiopterin dehydratase activity"/>
    <property type="evidence" value="ECO:0007669"/>
    <property type="project" value="UniProtKB-EC"/>
</dbReference>
<evidence type="ECO:0000256" key="1">
    <source>
        <dbReference type="ARBA" id="ARBA00001554"/>
    </source>
</evidence>
<dbReference type="PANTHER" id="PTHR12599">
    <property type="entry name" value="PTERIN-4-ALPHA-CARBINOLAMINE DEHYDRATASE"/>
    <property type="match status" value="1"/>
</dbReference>
<evidence type="ECO:0000256" key="2">
    <source>
        <dbReference type="ARBA" id="ARBA00006472"/>
    </source>
</evidence>
<evidence type="ECO:0000256" key="4">
    <source>
        <dbReference type="ARBA" id="ARBA00023239"/>
    </source>
</evidence>
<reference evidence="6 7" key="1">
    <citation type="journal article" date="2012" name="PLoS Pathog.">
        <title>Diverse lifestyles and strategies of plant pathogenesis encoded in the genomes of eighteen Dothideomycetes fungi.</title>
        <authorList>
            <person name="Ohm R.A."/>
            <person name="Feau N."/>
            <person name="Henrissat B."/>
            <person name="Schoch C.L."/>
            <person name="Horwitz B.A."/>
            <person name="Barry K.W."/>
            <person name="Condon B.J."/>
            <person name="Copeland A.C."/>
            <person name="Dhillon B."/>
            <person name="Glaser F."/>
            <person name="Hesse C.N."/>
            <person name="Kosti I."/>
            <person name="LaButti K."/>
            <person name="Lindquist E.A."/>
            <person name="Lucas S."/>
            <person name="Salamov A.A."/>
            <person name="Bradshaw R.E."/>
            <person name="Ciuffetti L."/>
            <person name="Hamelin R.C."/>
            <person name="Kema G.H.J."/>
            <person name="Lawrence C."/>
            <person name="Scott J.A."/>
            <person name="Spatafora J.W."/>
            <person name="Turgeon B.G."/>
            <person name="de Wit P.J.G.M."/>
            <person name="Zhong S."/>
            <person name="Goodwin S.B."/>
            <person name="Grigoriev I.V."/>
        </authorList>
    </citation>
    <scope>NUCLEOTIDE SEQUENCE [LARGE SCALE GENOMIC DNA]</scope>
    <source>
        <strain evidence="6 7">SO2202</strain>
    </source>
</reference>
<dbReference type="STRING" id="692275.M3D1S7"/>
<sequence>WKLTKNKTGIERNFRFKTFKNTWAFMSEIAAECNKPQVRHHPEWSNVYNFTRVRWTTHWPEGISGKDLEMARFCDEVARR</sequence>
<feature type="non-terminal residue" evidence="6">
    <location>
        <position position="80"/>
    </location>
</feature>
<dbReference type="Pfam" id="PF01329">
    <property type="entry name" value="Pterin_4a"/>
    <property type="match status" value="1"/>
</dbReference>
<dbReference type="eggNOG" id="KOG4073">
    <property type="taxonomic scope" value="Eukaryota"/>
</dbReference>
<dbReference type="PANTHER" id="PTHR12599:SF0">
    <property type="entry name" value="PTERIN-4-ALPHA-CARBINOLAMINE DEHYDRATASE"/>
    <property type="match status" value="1"/>
</dbReference>
<keyword evidence="4" id="KW-0456">Lyase</keyword>
<evidence type="ECO:0000256" key="5">
    <source>
        <dbReference type="ARBA" id="ARBA00030497"/>
    </source>
</evidence>
<dbReference type="CDD" id="cd00488">
    <property type="entry name" value="PCD_DCoH"/>
    <property type="match status" value="1"/>
</dbReference>
<dbReference type="GO" id="GO:0006729">
    <property type="term" value="P:tetrahydrobiopterin biosynthetic process"/>
    <property type="evidence" value="ECO:0007669"/>
    <property type="project" value="InterPro"/>
</dbReference>
<dbReference type="InterPro" id="IPR001533">
    <property type="entry name" value="Pterin_deHydtase"/>
</dbReference>
<dbReference type="EC" id="4.2.1.96" evidence="3"/>
<dbReference type="OMA" id="HHATMTI"/>
<dbReference type="OrthoDB" id="277398at2759"/>
<evidence type="ECO:0000256" key="3">
    <source>
        <dbReference type="ARBA" id="ARBA00013252"/>
    </source>
</evidence>
<dbReference type="EMBL" id="KB456266">
    <property type="protein sequence ID" value="EMF11458.1"/>
    <property type="molecule type" value="Genomic_DNA"/>
</dbReference>
<protein>
    <recommendedName>
        <fullName evidence="3">4a-hydroxytetrahydrobiopterin dehydratase</fullName>
        <ecNumber evidence="3">4.2.1.96</ecNumber>
    </recommendedName>
    <alternativeName>
        <fullName evidence="5">4-alpha-hydroxy-tetrahydropterin dehydratase</fullName>
    </alternativeName>
</protein>
<proteinExistence type="inferred from homology"/>
<dbReference type="Proteomes" id="UP000016931">
    <property type="component" value="Unassembled WGS sequence"/>
</dbReference>
<evidence type="ECO:0000313" key="7">
    <source>
        <dbReference type="Proteomes" id="UP000016931"/>
    </source>
</evidence>
<organism evidence="6 7">
    <name type="scientific">Sphaerulina musiva (strain SO2202)</name>
    <name type="common">Poplar stem canker fungus</name>
    <name type="synonym">Septoria musiva</name>
    <dbReference type="NCBI Taxonomy" id="692275"/>
    <lineage>
        <taxon>Eukaryota</taxon>
        <taxon>Fungi</taxon>
        <taxon>Dikarya</taxon>
        <taxon>Ascomycota</taxon>
        <taxon>Pezizomycotina</taxon>
        <taxon>Dothideomycetes</taxon>
        <taxon>Dothideomycetidae</taxon>
        <taxon>Mycosphaerellales</taxon>
        <taxon>Mycosphaerellaceae</taxon>
        <taxon>Sphaerulina</taxon>
    </lineage>
</organism>
<comment type="similarity">
    <text evidence="2">Belongs to the pterin-4-alpha-carbinolamine dehydratase family.</text>
</comment>
<dbReference type="AlphaFoldDB" id="M3D1S7"/>
<name>M3D1S7_SPHMS</name>
<keyword evidence="7" id="KW-1185">Reference proteome</keyword>
<comment type="catalytic activity">
    <reaction evidence="1">
        <text>(4aS,6R)-4a-hydroxy-L-erythro-5,6,7,8-tetrahydrobiopterin = (6R)-L-erythro-6,7-dihydrobiopterin + H2O</text>
        <dbReference type="Rhea" id="RHEA:11920"/>
        <dbReference type="ChEBI" id="CHEBI:15377"/>
        <dbReference type="ChEBI" id="CHEBI:15642"/>
        <dbReference type="ChEBI" id="CHEBI:43120"/>
        <dbReference type="EC" id="4.2.1.96"/>
    </reaction>
</comment>